<evidence type="ECO:0000313" key="14">
    <source>
        <dbReference type="EMBL" id="EDS74576.1"/>
    </source>
</evidence>
<comment type="catalytic activity">
    <reaction evidence="8 13">
        <text>7-aminomethyl-7-carbaguanosine(34) in tRNA + S-adenosyl-L-methionine = epoxyqueuosine(34) in tRNA + adenine + L-methionine + 2 H(+)</text>
        <dbReference type="Rhea" id="RHEA:32155"/>
        <dbReference type="Rhea" id="RHEA-COMP:10342"/>
        <dbReference type="Rhea" id="RHEA-COMP:18582"/>
        <dbReference type="ChEBI" id="CHEBI:15378"/>
        <dbReference type="ChEBI" id="CHEBI:16708"/>
        <dbReference type="ChEBI" id="CHEBI:57844"/>
        <dbReference type="ChEBI" id="CHEBI:59789"/>
        <dbReference type="ChEBI" id="CHEBI:82833"/>
        <dbReference type="ChEBI" id="CHEBI:194443"/>
        <dbReference type="EC" id="2.4.99.17"/>
    </reaction>
</comment>
<evidence type="ECO:0000256" key="9">
    <source>
        <dbReference type="ARBA" id="ARBA00061210"/>
    </source>
</evidence>
<keyword evidence="15" id="KW-1185">Reference proteome</keyword>
<evidence type="ECO:0000256" key="1">
    <source>
        <dbReference type="ARBA" id="ARBA00004496"/>
    </source>
</evidence>
<name>B1C318_9FIRM</name>
<evidence type="ECO:0000256" key="11">
    <source>
        <dbReference type="ARBA" id="ARBA00069325"/>
    </source>
</evidence>
<evidence type="ECO:0000256" key="12">
    <source>
        <dbReference type="ARBA" id="ARBA00076160"/>
    </source>
</evidence>
<dbReference type="HOGENOM" id="CLU_039110_1_0_9"/>
<dbReference type="PANTHER" id="PTHR30307">
    <property type="entry name" value="S-ADENOSYLMETHIONINE:TRNA RIBOSYLTRANSFERASE-ISOMERASE"/>
    <property type="match status" value="1"/>
</dbReference>
<dbReference type="STRING" id="428126.CLOSPI_01631"/>
<dbReference type="SUPFAM" id="SSF111337">
    <property type="entry name" value="QueA-like"/>
    <property type="match status" value="1"/>
</dbReference>
<dbReference type="InterPro" id="IPR003699">
    <property type="entry name" value="QueA"/>
</dbReference>
<evidence type="ECO:0000256" key="4">
    <source>
        <dbReference type="ARBA" id="ARBA00022490"/>
    </source>
</evidence>
<dbReference type="HAMAP" id="MF_00113">
    <property type="entry name" value="QueA"/>
    <property type="match status" value="1"/>
</dbReference>
<evidence type="ECO:0000256" key="10">
    <source>
        <dbReference type="ARBA" id="ARBA00066503"/>
    </source>
</evidence>
<keyword evidence="5 13" id="KW-0808">Transferase</keyword>
<organism evidence="14 15">
    <name type="scientific">Thomasclavelia spiroformis DSM 1552</name>
    <dbReference type="NCBI Taxonomy" id="428126"/>
    <lineage>
        <taxon>Bacteria</taxon>
        <taxon>Bacillati</taxon>
        <taxon>Bacillota</taxon>
        <taxon>Erysipelotrichia</taxon>
        <taxon>Erysipelotrichales</taxon>
        <taxon>Coprobacillaceae</taxon>
        <taxon>Thomasclavelia</taxon>
    </lineage>
</organism>
<reference evidence="14" key="2">
    <citation type="submission" date="2014-06" db="EMBL/GenBank/DDBJ databases">
        <title>Draft genome sequence of Clostridium spiroforme (DSM 1552).</title>
        <authorList>
            <person name="Sudarsanam P."/>
            <person name="Ley R."/>
            <person name="Guruge J."/>
            <person name="Turnbaugh P.J."/>
            <person name="Mahowald M."/>
            <person name="Liep D."/>
            <person name="Gordon J."/>
        </authorList>
    </citation>
    <scope>NUCLEOTIDE SEQUENCE</scope>
    <source>
        <strain evidence="14">DSM 1552</strain>
    </source>
</reference>
<comment type="similarity">
    <text evidence="9 13">Belongs to the QueA family.</text>
</comment>
<proteinExistence type="inferred from homology"/>
<evidence type="ECO:0000256" key="8">
    <source>
        <dbReference type="ARBA" id="ARBA00052751"/>
    </source>
</evidence>
<reference evidence="14" key="1">
    <citation type="submission" date="2008-02" db="EMBL/GenBank/DDBJ databases">
        <authorList>
            <person name="Fulton L."/>
            <person name="Clifton S."/>
            <person name="Fulton B."/>
            <person name="Xu J."/>
            <person name="Minx P."/>
            <person name="Pepin K.H."/>
            <person name="Johnson M."/>
            <person name="Thiruvilangam P."/>
            <person name="Bhonagiri V."/>
            <person name="Nash W.E."/>
            <person name="Mardis E.R."/>
            <person name="Wilson R.K."/>
        </authorList>
    </citation>
    <scope>NUCLEOTIDE SEQUENCE [LARGE SCALE GENOMIC DNA]</scope>
    <source>
        <strain evidence="14">DSM 1552</strain>
    </source>
</reference>
<dbReference type="NCBIfam" id="NF001140">
    <property type="entry name" value="PRK00147.1"/>
    <property type="match status" value="1"/>
</dbReference>
<dbReference type="InterPro" id="IPR042118">
    <property type="entry name" value="QueA_dom1"/>
</dbReference>
<dbReference type="EMBL" id="ABIK02000013">
    <property type="protein sequence ID" value="EDS74576.1"/>
    <property type="molecule type" value="Genomic_DNA"/>
</dbReference>
<evidence type="ECO:0000313" key="15">
    <source>
        <dbReference type="Proteomes" id="UP000004910"/>
    </source>
</evidence>
<comment type="subcellular location">
    <subcellularLocation>
        <location evidence="1 13">Cytoplasm</location>
    </subcellularLocation>
</comment>
<dbReference type="Gene3D" id="3.40.1780.10">
    <property type="entry name" value="QueA-like"/>
    <property type="match status" value="1"/>
</dbReference>
<protein>
    <recommendedName>
        <fullName evidence="11 13">S-adenosylmethionine:tRNA ribosyltransferase-isomerase</fullName>
        <ecNumber evidence="10 13">2.4.99.17</ecNumber>
    </recommendedName>
    <alternativeName>
        <fullName evidence="12 13">Queuosine biosynthesis protein QueA</fullName>
    </alternativeName>
</protein>
<keyword evidence="6 13" id="KW-0949">S-adenosyl-L-methionine</keyword>
<sequence length="349" mass="40136">MYIRGRFKMKLSEFDFELPEELIAQTPLDKRDTSRLMVLNRENQTIEHKHFYDIINYLKPGDVLVRNNTKVIPARLFGVKEETNGHVEVLLLKDQGNDVWECLVGNARIVKLDTIITFGDGLLKAKCLEIKDEGIRVFKMIYDGIFYEILDQLGTMPLPPYIKEKLNDQSRYQTVYAKIEGSAAAPTAGLHFTDDIIRKIKAKGIEILDITLHVGLGTFRPVKVDNVLEHHMHSEYYMIEPEVADKLNQAKANGQRIIAVGTTSTRTLEANMQKYGKFTATHENTDIFIYPGYQYQAIDCLITNFHLPKSTLLMLISAFATKEFIFKAYHEAIENKYRFFSFGDSMFIM</sequence>
<dbReference type="InterPro" id="IPR042119">
    <property type="entry name" value="QueA_dom2"/>
</dbReference>
<dbReference type="GO" id="GO:0051075">
    <property type="term" value="F:S-adenosylmethionine:tRNA ribosyltransferase-isomerase activity"/>
    <property type="evidence" value="ECO:0007669"/>
    <property type="project" value="UniProtKB-EC"/>
</dbReference>
<dbReference type="FunFam" id="3.40.1780.10:FF:000001">
    <property type="entry name" value="S-adenosylmethionine:tRNA ribosyltransferase-isomerase"/>
    <property type="match status" value="1"/>
</dbReference>
<dbReference type="GO" id="GO:0008616">
    <property type="term" value="P:tRNA queuosine(34) biosynthetic process"/>
    <property type="evidence" value="ECO:0007669"/>
    <property type="project" value="UniProtKB-UniRule"/>
</dbReference>
<dbReference type="Pfam" id="PF02547">
    <property type="entry name" value="Queuosine_synth"/>
    <property type="match status" value="1"/>
</dbReference>
<gene>
    <name evidence="13 14" type="primary">queA</name>
    <name evidence="14" type="ORF">CLOSPI_01631</name>
</gene>
<evidence type="ECO:0000256" key="5">
    <source>
        <dbReference type="ARBA" id="ARBA00022679"/>
    </source>
</evidence>
<evidence type="ECO:0000256" key="13">
    <source>
        <dbReference type="HAMAP-Rule" id="MF_00113"/>
    </source>
</evidence>
<dbReference type="Gene3D" id="2.40.10.240">
    <property type="entry name" value="QueA-like"/>
    <property type="match status" value="1"/>
</dbReference>
<comment type="caution">
    <text evidence="14">The sequence shown here is derived from an EMBL/GenBank/DDBJ whole genome shotgun (WGS) entry which is preliminary data.</text>
</comment>
<dbReference type="GO" id="GO:0005737">
    <property type="term" value="C:cytoplasm"/>
    <property type="evidence" value="ECO:0007669"/>
    <property type="project" value="UniProtKB-SubCell"/>
</dbReference>
<dbReference type="NCBIfam" id="TIGR00113">
    <property type="entry name" value="queA"/>
    <property type="match status" value="1"/>
</dbReference>
<dbReference type="EC" id="2.4.99.17" evidence="10 13"/>
<dbReference type="UniPathway" id="UPA00392"/>
<accession>B1C318</accession>
<evidence type="ECO:0000256" key="2">
    <source>
        <dbReference type="ARBA" id="ARBA00004691"/>
    </source>
</evidence>
<evidence type="ECO:0000256" key="3">
    <source>
        <dbReference type="ARBA" id="ARBA00011245"/>
    </source>
</evidence>
<dbReference type="InterPro" id="IPR036100">
    <property type="entry name" value="QueA_sf"/>
</dbReference>
<dbReference type="eggNOG" id="COG0809">
    <property type="taxonomic scope" value="Bacteria"/>
</dbReference>
<keyword evidence="14" id="KW-0413">Isomerase</keyword>
<comment type="subunit">
    <text evidence="3 13">Monomer.</text>
</comment>
<dbReference type="FunFam" id="2.40.10.240:FF:000002">
    <property type="entry name" value="S-adenosylmethionine:tRNA ribosyltransferase-isomerase"/>
    <property type="match status" value="1"/>
</dbReference>
<keyword evidence="7 13" id="KW-0671">Queuosine biosynthesis</keyword>
<evidence type="ECO:0000256" key="6">
    <source>
        <dbReference type="ARBA" id="ARBA00022691"/>
    </source>
</evidence>
<dbReference type="AlphaFoldDB" id="B1C318"/>
<dbReference type="Proteomes" id="UP000004910">
    <property type="component" value="Unassembled WGS sequence"/>
</dbReference>
<comment type="pathway">
    <text evidence="2 13">tRNA modification; tRNA-queuosine biosynthesis.</text>
</comment>
<comment type="function">
    <text evidence="13">Transfers and isomerizes the ribose moiety from AdoMet to the 7-aminomethyl group of 7-deazaguanine (preQ1-tRNA) to give epoxyqueuosine (oQ-tRNA).</text>
</comment>
<evidence type="ECO:0000256" key="7">
    <source>
        <dbReference type="ARBA" id="ARBA00022785"/>
    </source>
</evidence>
<dbReference type="PANTHER" id="PTHR30307:SF0">
    <property type="entry name" value="S-ADENOSYLMETHIONINE:TRNA RIBOSYLTRANSFERASE-ISOMERASE"/>
    <property type="match status" value="1"/>
</dbReference>
<keyword evidence="4 13" id="KW-0963">Cytoplasm</keyword>